<gene>
    <name evidence="3" type="ORF">GCM10022277_29510</name>
</gene>
<feature type="transmembrane region" description="Helical" evidence="2">
    <location>
        <begin position="540"/>
        <end position="557"/>
    </location>
</feature>
<feature type="transmembrane region" description="Helical" evidence="2">
    <location>
        <begin position="926"/>
        <end position="947"/>
    </location>
</feature>
<dbReference type="EMBL" id="BAABBN010000007">
    <property type="protein sequence ID" value="GAA3930888.1"/>
    <property type="molecule type" value="Genomic_DNA"/>
</dbReference>
<dbReference type="PANTHER" id="PTHR32063:SF33">
    <property type="entry name" value="RND SUPERFAMILY EFFLUX PUMP PERMEASE COMPONENT"/>
    <property type="match status" value="1"/>
</dbReference>
<dbReference type="InterPro" id="IPR001036">
    <property type="entry name" value="Acrflvin-R"/>
</dbReference>
<keyword evidence="2" id="KW-0812">Transmembrane</keyword>
<feature type="transmembrane region" description="Helical" evidence="2">
    <location>
        <begin position="974"/>
        <end position="991"/>
    </location>
</feature>
<dbReference type="SUPFAM" id="SSF82693">
    <property type="entry name" value="Multidrug efflux transporter AcrB pore domain, PN1, PN2, PC1 and PC2 subdomains"/>
    <property type="match status" value="2"/>
</dbReference>
<accession>A0ABP7MXK5</accession>
<dbReference type="Pfam" id="PF00873">
    <property type="entry name" value="ACR_tran"/>
    <property type="match status" value="1"/>
</dbReference>
<feature type="transmembrane region" description="Helical" evidence="2">
    <location>
        <begin position="12"/>
        <end position="30"/>
    </location>
</feature>
<dbReference type="PRINTS" id="PR00702">
    <property type="entry name" value="ACRIFLAVINRP"/>
</dbReference>
<dbReference type="SUPFAM" id="SSF82714">
    <property type="entry name" value="Multidrug efflux transporter AcrB TolC docking domain, DN and DC subdomains"/>
    <property type="match status" value="2"/>
</dbReference>
<feature type="transmembrane region" description="Helical" evidence="2">
    <location>
        <begin position="874"/>
        <end position="893"/>
    </location>
</feature>
<evidence type="ECO:0000256" key="2">
    <source>
        <dbReference type="SAM" id="Phobius"/>
    </source>
</evidence>
<reference evidence="4" key="1">
    <citation type="journal article" date="2019" name="Int. J. Syst. Evol. Microbiol.">
        <title>The Global Catalogue of Microorganisms (GCM) 10K type strain sequencing project: providing services to taxonomists for standard genome sequencing and annotation.</title>
        <authorList>
            <consortium name="The Broad Institute Genomics Platform"/>
            <consortium name="The Broad Institute Genome Sequencing Center for Infectious Disease"/>
            <person name="Wu L."/>
            <person name="Ma J."/>
        </authorList>
    </citation>
    <scope>NUCLEOTIDE SEQUENCE [LARGE SCALE GENOMIC DNA]</scope>
    <source>
        <strain evidence="4">JCM 17551</strain>
    </source>
</reference>
<feature type="transmembrane region" description="Helical" evidence="2">
    <location>
        <begin position="456"/>
        <end position="474"/>
    </location>
</feature>
<evidence type="ECO:0000256" key="1">
    <source>
        <dbReference type="SAM" id="MobiDB-lite"/>
    </source>
</evidence>
<feature type="transmembrane region" description="Helical" evidence="2">
    <location>
        <begin position="385"/>
        <end position="409"/>
    </location>
</feature>
<dbReference type="SUPFAM" id="SSF82866">
    <property type="entry name" value="Multidrug efflux transporter AcrB transmembrane domain"/>
    <property type="match status" value="2"/>
</dbReference>
<comment type="caution">
    <text evidence="3">The sequence shown here is derived from an EMBL/GenBank/DDBJ whole genome shotgun (WGS) entry which is preliminary data.</text>
</comment>
<dbReference type="InterPro" id="IPR027463">
    <property type="entry name" value="AcrB_DN_DC_subdom"/>
</dbReference>
<keyword evidence="2" id="KW-0472">Membrane</keyword>
<dbReference type="Gene3D" id="1.20.1640.10">
    <property type="entry name" value="Multidrug efflux transporter AcrB transmembrane domain"/>
    <property type="match status" value="2"/>
</dbReference>
<feature type="transmembrane region" description="Helical" evidence="2">
    <location>
        <begin position="340"/>
        <end position="373"/>
    </location>
</feature>
<feature type="region of interest" description="Disordered" evidence="1">
    <location>
        <begin position="1047"/>
        <end position="1077"/>
    </location>
</feature>
<dbReference type="Gene3D" id="3.30.70.1320">
    <property type="entry name" value="Multidrug efflux transporter AcrB pore domain like"/>
    <property type="match status" value="1"/>
</dbReference>
<dbReference type="PANTHER" id="PTHR32063">
    <property type="match status" value="1"/>
</dbReference>
<keyword evidence="4" id="KW-1185">Reference proteome</keyword>
<dbReference type="Gene3D" id="3.30.2090.10">
    <property type="entry name" value="Multidrug efflux transporter AcrB TolC docking domain, DN and DC subdomains"/>
    <property type="match status" value="2"/>
</dbReference>
<name>A0ABP7MXK5_9GAMM</name>
<feature type="transmembrane region" description="Helical" evidence="2">
    <location>
        <begin position="429"/>
        <end position="450"/>
    </location>
</feature>
<evidence type="ECO:0000313" key="4">
    <source>
        <dbReference type="Proteomes" id="UP001501565"/>
    </source>
</evidence>
<feature type="transmembrane region" description="Helical" evidence="2">
    <location>
        <begin position="1003"/>
        <end position="1028"/>
    </location>
</feature>
<keyword evidence="2" id="KW-1133">Transmembrane helix</keyword>
<proteinExistence type="predicted"/>
<sequence length="1077" mass="118746">MHSLTSWFIRNPVAANLMMLLVLVAGWFTVSSIRVEGFPKLPADTLEVTTIYPNAHVHQVDEQVTRRIERSFEGLAGVNKVTSFSSEGLSVVRVQKQEGYSLSRLSEDVRSRLDAIYGLPDKAEEPVVTRNDFDLAAMIVQLYGDTDPDTLQTIATDVRETLLALPEVSKIKTWGKRQAEIRIELNPEKLLAYQLSTDDVLIKIQQSSLSYQAGTLKTQGGDISLRADHERYQRLDFESIPIRSLNHGSELTLKDIASVMDDYEDDGSLVRFNGQPGIGLEIMIGRQENLLEIAEAVQQSLAKQRLTLPKGVSLVSWADSSHYISERLSLLKDNAVQGLLLVFVLLSLFLNIRLAFWVAMGIPIAIAGALAVMGSDWVGYSLNDITTFGLIIALGILVDDAVVVGESVFEERAKTTDPIKGTELGVRKIATATIYGVLTTIAAFFPMLLIDNAMGKILASFAGVVILTLIFSLIESKFILPAHLAAVSINNDKPAGSKWSVFTWLKRMGHGLQRLAQTALDRFKTAIYAPALVFALKQRYSVLIVFISMAILGLGMIENGSIRTVFFPDIPGQVVSVQVEMDSRAPLQLTTANAQRIEQAANELNRSWQQEHNLQNLPIRHVLMVVNNAASVEFYAELTPTHERPNLSAEEIVSQWRERVGQVEGAMELNFSASEETGGGFALQVFSKNEASLRRVSDLLIEHLNNTPGTSDVRQDLKPGQPQLRFKLTPEARYLGFSDQSLAAQIGDRFGGVEARRVQRGSDEVKVMIKDRLQSRNSLSDIMNLRVQNDQGQWFPITAVADIQSSYVTDYVARRDSQRVNTIYVRLNKALLSPSELGAQLFNGMTEDLEARFPEVKIKQAGELEEIFTVKNNLVKALIFTCVLIYVLLAIPLKSYSQPFIIMSVIPFGFVGAAIGHLIMDVPLSLLSFFGMLALAGVVVNDSLVMLTRFNQASAEGLTIHQALSEAGLGRFKAFFLTTTTTVAGLTPLMLETSEQAQYLIPAAISLAFGELFATAITLILIPVLIAIGQDVKGVWTSISTPLTTDKQDDVLPSTKHSNAHPDKNKENTHVVNELTY</sequence>
<protein>
    <submittedName>
        <fullName evidence="3">Efflux RND transporter permease subunit</fullName>
    </submittedName>
</protein>
<feature type="transmembrane region" description="Helical" evidence="2">
    <location>
        <begin position="900"/>
        <end position="920"/>
    </location>
</feature>
<dbReference type="RefSeq" id="WP_344799328.1">
    <property type="nucleotide sequence ID" value="NZ_BAABBN010000007.1"/>
</dbReference>
<dbReference type="Gene3D" id="3.30.70.1430">
    <property type="entry name" value="Multidrug efflux transporter AcrB pore domain"/>
    <property type="match status" value="2"/>
</dbReference>
<evidence type="ECO:0000313" key="3">
    <source>
        <dbReference type="EMBL" id="GAA3930888.1"/>
    </source>
</evidence>
<organism evidence="3 4">
    <name type="scientific">Litoribacillus peritrichatus</name>
    <dbReference type="NCBI Taxonomy" id="718191"/>
    <lineage>
        <taxon>Bacteria</taxon>
        <taxon>Pseudomonadati</taxon>
        <taxon>Pseudomonadota</taxon>
        <taxon>Gammaproteobacteria</taxon>
        <taxon>Oceanospirillales</taxon>
        <taxon>Oceanospirillaceae</taxon>
        <taxon>Litoribacillus</taxon>
    </lineage>
</organism>
<dbReference type="Gene3D" id="3.30.70.1440">
    <property type="entry name" value="Multidrug efflux transporter AcrB pore domain"/>
    <property type="match status" value="1"/>
</dbReference>
<feature type="compositionally biased region" description="Basic and acidic residues" evidence="1">
    <location>
        <begin position="1060"/>
        <end position="1069"/>
    </location>
</feature>
<dbReference type="Proteomes" id="UP001501565">
    <property type="component" value="Unassembled WGS sequence"/>
</dbReference>